<gene>
    <name evidence="1" type="ORF">HNR30_000468</name>
</gene>
<dbReference type="PIRSF" id="PIRSF034110">
    <property type="entry name" value="DUF1203"/>
    <property type="match status" value="1"/>
</dbReference>
<evidence type="ECO:0000313" key="1">
    <source>
        <dbReference type="EMBL" id="MBA2889133.1"/>
    </source>
</evidence>
<sequence length="159" mass="17410">MELKVRAIHPDVVRTLLETDDAGRRPVVKVDEEGGSPLRCCLTKARPGERVALLSYAPLRRWAAETGVDPGAYDEVGPIFVHAEPCEGTREAGWPAAHTAHRMMRAYTAQGTIAGGEYLAKGEDPEVALKELFEDPGVAVVHVRAVEFGCFQFEVRRAN</sequence>
<dbReference type="RefSeq" id="WP_181607956.1">
    <property type="nucleotide sequence ID" value="NZ_BAABAM010000001.1"/>
</dbReference>
<dbReference type="Proteomes" id="UP000530928">
    <property type="component" value="Unassembled WGS sequence"/>
</dbReference>
<evidence type="ECO:0008006" key="3">
    <source>
        <dbReference type="Google" id="ProtNLM"/>
    </source>
</evidence>
<dbReference type="Pfam" id="PF06718">
    <property type="entry name" value="DUF1203"/>
    <property type="match status" value="1"/>
</dbReference>
<reference evidence="1 2" key="1">
    <citation type="submission" date="2020-07" db="EMBL/GenBank/DDBJ databases">
        <title>Genomic Encyclopedia of Type Strains, Phase IV (KMG-IV): sequencing the most valuable type-strain genomes for metagenomic binning, comparative biology and taxonomic classification.</title>
        <authorList>
            <person name="Goeker M."/>
        </authorList>
    </citation>
    <scope>NUCLEOTIDE SEQUENCE [LARGE SCALE GENOMIC DNA]</scope>
    <source>
        <strain evidence="1 2">DSM 45533</strain>
    </source>
</reference>
<dbReference type="EMBL" id="JACDUR010000001">
    <property type="protein sequence ID" value="MBA2889133.1"/>
    <property type="molecule type" value="Genomic_DNA"/>
</dbReference>
<organism evidence="1 2">
    <name type="scientific">Nonomuraea soli</name>
    <dbReference type="NCBI Taxonomy" id="1032476"/>
    <lineage>
        <taxon>Bacteria</taxon>
        <taxon>Bacillati</taxon>
        <taxon>Actinomycetota</taxon>
        <taxon>Actinomycetes</taxon>
        <taxon>Streptosporangiales</taxon>
        <taxon>Streptosporangiaceae</taxon>
        <taxon>Nonomuraea</taxon>
    </lineage>
</organism>
<dbReference type="AlphaFoldDB" id="A0A7W0HMV4"/>
<comment type="caution">
    <text evidence="1">The sequence shown here is derived from an EMBL/GenBank/DDBJ whole genome shotgun (WGS) entry which is preliminary data.</text>
</comment>
<proteinExistence type="predicted"/>
<name>A0A7W0HMV4_9ACTN</name>
<dbReference type="InterPro" id="IPR009593">
    <property type="entry name" value="DUF1203"/>
</dbReference>
<accession>A0A7W0HMV4</accession>
<evidence type="ECO:0000313" key="2">
    <source>
        <dbReference type="Proteomes" id="UP000530928"/>
    </source>
</evidence>
<protein>
    <recommendedName>
        <fullName evidence="3">DUF1203 domain-containing protein</fullName>
    </recommendedName>
</protein>
<keyword evidence="2" id="KW-1185">Reference proteome</keyword>